<evidence type="ECO:0000256" key="1">
    <source>
        <dbReference type="SAM" id="MobiDB-lite"/>
    </source>
</evidence>
<evidence type="ECO:0000259" key="2">
    <source>
        <dbReference type="PROSITE" id="PS50042"/>
    </source>
</evidence>
<evidence type="ECO:0000313" key="3">
    <source>
        <dbReference type="EMBL" id="CAG9317225.1"/>
    </source>
</evidence>
<gene>
    <name evidence="3" type="ORF">BSTOLATCC_MIC18479</name>
</gene>
<dbReference type="PANTHER" id="PTHR23011:SF28">
    <property type="entry name" value="CYCLIC NUCLEOTIDE-BINDING DOMAIN CONTAINING PROTEIN"/>
    <property type="match status" value="1"/>
</dbReference>
<name>A0AAU9INQ0_9CILI</name>
<dbReference type="InterPro" id="IPR014710">
    <property type="entry name" value="RmlC-like_jellyroll"/>
</dbReference>
<proteinExistence type="predicted"/>
<dbReference type="PROSITE" id="PS00888">
    <property type="entry name" value="CNMP_BINDING_1"/>
    <property type="match status" value="1"/>
</dbReference>
<sequence>MHYSPVENFRNTSMSIQPQSPEVNSTFLSSLTNPSSPAARNYWTVPCTPKLPLLACSNHELKEKIKAFRKDKKSPNKSKIHKSELFPEWLLDRKDFQDTIRSYDDIKNLDVCLIAEKTADERSAVERNALESFCKKYWFFNGLGKSTRLHICDRLRSEYYEPSENIVVQGQLAEKLYFIVKGTVIITKEDTKSVLGPFNNLGEKELISSKEYTYSVSANDSKVFLFVLNKHDYDLLVFKPRLKVLYLEKDQIRQIPLFSKWRVSKLEIFCNSLQCQQFSLNEVIYTYNSPATHFYIIMKGEVSLEMLITIKKVNSIPTGDSLKETLITEEKYIKKVKNFKTGEIFGEREVIIGASREAKAISKSEKLILYIISKQDFFEIFTKQERDAILAQSDATLTTPAIAKKLKYQIDSDHKRFTALLEASEIRRIKSGRGLFDDSITERHNKYAKSLISQHRKNINKLLIGKNFKIAHSRRKVF</sequence>
<dbReference type="SUPFAM" id="SSF51206">
    <property type="entry name" value="cAMP-binding domain-like"/>
    <property type="match status" value="2"/>
</dbReference>
<feature type="region of interest" description="Disordered" evidence="1">
    <location>
        <begin position="1"/>
        <end position="29"/>
    </location>
</feature>
<dbReference type="PANTHER" id="PTHR23011">
    <property type="entry name" value="CYCLIC NUCLEOTIDE-BINDING DOMAIN CONTAINING PROTEIN"/>
    <property type="match status" value="1"/>
</dbReference>
<dbReference type="SMART" id="SM00100">
    <property type="entry name" value="cNMP"/>
    <property type="match status" value="2"/>
</dbReference>
<organism evidence="3 4">
    <name type="scientific">Blepharisma stoltei</name>
    <dbReference type="NCBI Taxonomy" id="1481888"/>
    <lineage>
        <taxon>Eukaryota</taxon>
        <taxon>Sar</taxon>
        <taxon>Alveolata</taxon>
        <taxon>Ciliophora</taxon>
        <taxon>Postciliodesmatophora</taxon>
        <taxon>Heterotrichea</taxon>
        <taxon>Heterotrichida</taxon>
        <taxon>Blepharismidae</taxon>
        <taxon>Blepharisma</taxon>
    </lineage>
</organism>
<dbReference type="InterPro" id="IPR018488">
    <property type="entry name" value="cNMP-bd_CS"/>
</dbReference>
<keyword evidence="4" id="KW-1185">Reference proteome</keyword>
<dbReference type="Proteomes" id="UP001162131">
    <property type="component" value="Unassembled WGS sequence"/>
</dbReference>
<dbReference type="EMBL" id="CAJZBQ010000018">
    <property type="protein sequence ID" value="CAG9317225.1"/>
    <property type="molecule type" value="Genomic_DNA"/>
</dbReference>
<dbReference type="InterPro" id="IPR000595">
    <property type="entry name" value="cNMP-bd_dom"/>
</dbReference>
<protein>
    <recommendedName>
        <fullName evidence="2">Cyclic nucleotide-binding domain-containing protein</fullName>
    </recommendedName>
</protein>
<feature type="domain" description="Cyclic nucleotide-binding" evidence="2">
    <location>
        <begin position="257"/>
        <end position="381"/>
    </location>
</feature>
<dbReference type="CDD" id="cd00038">
    <property type="entry name" value="CAP_ED"/>
    <property type="match status" value="2"/>
</dbReference>
<dbReference type="Gene3D" id="2.60.120.10">
    <property type="entry name" value="Jelly Rolls"/>
    <property type="match status" value="2"/>
</dbReference>
<reference evidence="3" key="1">
    <citation type="submission" date="2021-09" db="EMBL/GenBank/DDBJ databases">
        <authorList>
            <consortium name="AG Swart"/>
            <person name="Singh M."/>
            <person name="Singh A."/>
            <person name="Seah K."/>
            <person name="Emmerich C."/>
        </authorList>
    </citation>
    <scope>NUCLEOTIDE SEQUENCE</scope>
    <source>
        <strain evidence="3">ATCC30299</strain>
    </source>
</reference>
<comment type="caution">
    <text evidence="3">The sequence shown here is derived from an EMBL/GenBank/DDBJ whole genome shotgun (WGS) entry which is preliminary data.</text>
</comment>
<evidence type="ECO:0000313" key="4">
    <source>
        <dbReference type="Proteomes" id="UP001162131"/>
    </source>
</evidence>
<dbReference type="Pfam" id="PF00027">
    <property type="entry name" value="cNMP_binding"/>
    <property type="match status" value="2"/>
</dbReference>
<accession>A0AAU9INQ0</accession>
<feature type="compositionally biased region" description="Polar residues" evidence="1">
    <location>
        <begin position="9"/>
        <end position="29"/>
    </location>
</feature>
<dbReference type="PROSITE" id="PS50042">
    <property type="entry name" value="CNMP_BINDING_3"/>
    <property type="match status" value="2"/>
</dbReference>
<dbReference type="InterPro" id="IPR018490">
    <property type="entry name" value="cNMP-bd_dom_sf"/>
</dbReference>
<feature type="domain" description="Cyclic nucleotide-binding" evidence="2">
    <location>
        <begin position="139"/>
        <end position="237"/>
    </location>
</feature>
<dbReference type="AlphaFoldDB" id="A0AAU9INQ0"/>